<gene>
    <name evidence="1" type="ORF">D1006_14765</name>
</gene>
<protein>
    <submittedName>
        <fullName evidence="1">Uncharacterized protein</fullName>
    </submittedName>
</protein>
<reference evidence="1 2" key="1">
    <citation type="submission" date="2018-08" db="EMBL/GenBank/DDBJ databases">
        <title>Mountain-cultivated ginseng endophyte, Burkholderia stabilis and its activity against ginseng root rot disease.</title>
        <authorList>
            <person name="Tapan Kumar M."/>
            <person name="Bae H."/>
            <person name="Shanmugam G."/>
            <person name="Jeon J."/>
        </authorList>
    </citation>
    <scope>NUCLEOTIDE SEQUENCE [LARGE SCALE GENOMIC DNA]</scope>
    <source>
        <strain evidence="1 2">EB159</strain>
    </source>
</reference>
<accession>A0A4Q2AU45</accession>
<evidence type="ECO:0000313" key="1">
    <source>
        <dbReference type="EMBL" id="RXV73468.1"/>
    </source>
</evidence>
<organism evidence="1 2">
    <name type="scientific">Burkholderia stabilis</name>
    <dbReference type="NCBI Taxonomy" id="95485"/>
    <lineage>
        <taxon>Bacteria</taxon>
        <taxon>Pseudomonadati</taxon>
        <taxon>Pseudomonadota</taxon>
        <taxon>Betaproteobacteria</taxon>
        <taxon>Burkholderiales</taxon>
        <taxon>Burkholderiaceae</taxon>
        <taxon>Burkholderia</taxon>
        <taxon>Burkholderia cepacia complex</taxon>
    </lineage>
</organism>
<dbReference type="EMBL" id="QWEX01000001">
    <property type="protein sequence ID" value="RXV73468.1"/>
    <property type="molecule type" value="Genomic_DNA"/>
</dbReference>
<evidence type="ECO:0000313" key="2">
    <source>
        <dbReference type="Proteomes" id="UP000289650"/>
    </source>
</evidence>
<comment type="caution">
    <text evidence="1">The sequence shown here is derived from an EMBL/GenBank/DDBJ whole genome shotgun (WGS) entry which is preliminary data.</text>
</comment>
<name>A0A4Q2AU45_9BURK</name>
<sequence length="70" mass="7740">MGIAMEERADNVDTYLFGGDISIEHYFVQGDVIGYVSNGRTFDLHTGDGDLHNACRSRLVELGVRVLPEP</sequence>
<proteinExistence type="predicted"/>
<dbReference type="AlphaFoldDB" id="A0A4Q2AU45"/>
<dbReference type="Proteomes" id="UP000289650">
    <property type="component" value="Unassembled WGS sequence"/>
</dbReference>